<name>A0A2K4FCS5_9STAP</name>
<dbReference type="EC" id="2.5.1.3" evidence="9"/>
<evidence type="ECO:0000256" key="8">
    <source>
        <dbReference type="ARBA" id="ARBA00047883"/>
    </source>
</evidence>
<evidence type="ECO:0000256" key="4">
    <source>
        <dbReference type="ARBA" id="ARBA00022842"/>
    </source>
</evidence>
<comment type="catalytic activity">
    <reaction evidence="6 9 10">
        <text>4-methyl-5-(2-phosphooxyethyl)-thiazole + 4-amino-2-methyl-5-(diphosphooxymethyl)pyrimidine + H(+) = thiamine phosphate + diphosphate</text>
        <dbReference type="Rhea" id="RHEA:22328"/>
        <dbReference type="ChEBI" id="CHEBI:15378"/>
        <dbReference type="ChEBI" id="CHEBI:33019"/>
        <dbReference type="ChEBI" id="CHEBI:37575"/>
        <dbReference type="ChEBI" id="CHEBI:57841"/>
        <dbReference type="ChEBI" id="CHEBI:58296"/>
        <dbReference type="EC" id="2.5.1.3"/>
    </reaction>
</comment>
<keyword evidence="3 9" id="KW-0479">Metal-binding</keyword>
<comment type="cofactor">
    <cofactor evidence="9">
        <name>Mg(2+)</name>
        <dbReference type="ChEBI" id="CHEBI:18420"/>
    </cofactor>
    <text evidence="9">Binds 1 Mg(2+) ion per subunit.</text>
</comment>
<feature type="binding site" evidence="9">
    <location>
        <begin position="139"/>
        <end position="141"/>
    </location>
    <ligand>
        <name>2-[(2R,5Z)-2-carboxy-4-methylthiazol-5(2H)-ylidene]ethyl phosphate</name>
        <dbReference type="ChEBI" id="CHEBI:62899"/>
    </ligand>
</feature>
<dbReference type="HAMAP" id="MF_00097">
    <property type="entry name" value="TMP_synthase"/>
    <property type="match status" value="1"/>
</dbReference>
<evidence type="ECO:0000256" key="10">
    <source>
        <dbReference type="RuleBase" id="RU003826"/>
    </source>
</evidence>
<comment type="catalytic activity">
    <reaction evidence="7 9 10">
        <text>2-(2-carboxy-4-methylthiazol-5-yl)ethyl phosphate + 4-amino-2-methyl-5-(diphosphooxymethyl)pyrimidine + 2 H(+) = thiamine phosphate + CO2 + diphosphate</text>
        <dbReference type="Rhea" id="RHEA:47848"/>
        <dbReference type="ChEBI" id="CHEBI:15378"/>
        <dbReference type="ChEBI" id="CHEBI:16526"/>
        <dbReference type="ChEBI" id="CHEBI:33019"/>
        <dbReference type="ChEBI" id="CHEBI:37575"/>
        <dbReference type="ChEBI" id="CHEBI:57841"/>
        <dbReference type="ChEBI" id="CHEBI:62890"/>
        <dbReference type="EC" id="2.5.1.3"/>
    </reaction>
</comment>
<dbReference type="PANTHER" id="PTHR20857">
    <property type="entry name" value="THIAMINE-PHOSPHATE PYROPHOSPHORYLASE"/>
    <property type="match status" value="1"/>
</dbReference>
<feature type="binding site" evidence="9">
    <location>
        <position position="76"/>
    </location>
    <ligand>
        <name>Mg(2+)</name>
        <dbReference type="ChEBI" id="CHEBI:18420"/>
    </ligand>
</feature>
<evidence type="ECO:0000313" key="14">
    <source>
        <dbReference type="Proteomes" id="UP000242712"/>
    </source>
</evidence>
<dbReference type="NCBIfam" id="TIGR00693">
    <property type="entry name" value="thiE"/>
    <property type="match status" value="1"/>
</dbReference>
<feature type="binding site" evidence="9">
    <location>
        <position position="171"/>
    </location>
    <ligand>
        <name>2-[(2R,5Z)-2-carboxy-4-methylthiazol-5(2H)-ylidene]ethyl phosphate</name>
        <dbReference type="ChEBI" id="CHEBI:62899"/>
    </ligand>
</feature>
<dbReference type="GO" id="GO:0004789">
    <property type="term" value="F:thiamine-phosphate diphosphorylase activity"/>
    <property type="evidence" value="ECO:0007669"/>
    <property type="project" value="UniProtKB-UniRule"/>
</dbReference>
<dbReference type="GO" id="GO:0000287">
    <property type="term" value="F:magnesium ion binding"/>
    <property type="evidence" value="ECO:0007669"/>
    <property type="project" value="UniProtKB-UniRule"/>
</dbReference>
<feature type="binding site" evidence="9">
    <location>
        <position position="113"/>
    </location>
    <ligand>
        <name>4-amino-2-methyl-5-(diphosphooxymethyl)pyrimidine</name>
        <dbReference type="ChEBI" id="CHEBI:57841"/>
    </ligand>
</feature>
<dbReference type="FunFam" id="3.20.20.70:FF:000096">
    <property type="entry name" value="Thiamine-phosphate synthase"/>
    <property type="match status" value="1"/>
</dbReference>
<evidence type="ECO:0000256" key="2">
    <source>
        <dbReference type="ARBA" id="ARBA00022679"/>
    </source>
</evidence>
<comment type="function">
    <text evidence="9">Condenses 4-methyl-5-(beta-hydroxyethyl)thiazole monophosphate (THZ-P) and 2-methyl-4-amino-5-hydroxymethyl pyrimidine pyrophosphate (HMP-PP) to form thiamine monophosphate (TMP).</text>
</comment>
<dbReference type="CDD" id="cd00564">
    <property type="entry name" value="TMP_TenI"/>
    <property type="match status" value="1"/>
</dbReference>
<proteinExistence type="inferred from homology"/>
<evidence type="ECO:0000256" key="5">
    <source>
        <dbReference type="ARBA" id="ARBA00022977"/>
    </source>
</evidence>
<dbReference type="EMBL" id="PPPX01000010">
    <property type="protein sequence ID" value="POA09066.1"/>
    <property type="molecule type" value="Genomic_DNA"/>
</dbReference>
<keyword evidence="5 9" id="KW-0784">Thiamine biosynthesis</keyword>
<dbReference type="RefSeq" id="WP_103371686.1">
    <property type="nucleotide sequence ID" value="NZ_CBCRVO010000007.1"/>
</dbReference>
<evidence type="ECO:0000256" key="11">
    <source>
        <dbReference type="RuleBase" id="RU004253"/>
    </source>
</evidence>
<feature type="binding site" evidence="9">
    <location>
        <begin position="191"/>
        <end position="192"/>
    </location>
    <ligand>
        <name>2-[(2R,5Z)-2-carboxy-4-methylthiazol-5(2H)-ylidene]ethyl phosphate</name>
        <dbReference type="ChEBI" id="CHEBI:62899"/>
    </ligand>
</feature>
<evidence type="ECO:0000256" key="1">
    <source>
        <dbReference type="ARBA" id="ARBA00005165"/>
    </source>
</evidence>
<evidence type="ECO:0000256" key="6">
    <source>
        <dbReference type="ARBA" id="ARBA00047334"/>
    </source>
</evidence>
<comment type="pathway">
    <text evidence="1 9 11">Cofactor biosynthesis; thiamine diphosphate biosynthesis; thiamine phosphate from 4-amino-2-methyl-5-diphosphomethylpyrimidine and 4-methyl-5-(2-phosphoethyl)-thiazole: step 1/1.</text>
</comment>
<protein>
    <recommendedName>
        <fullName evidence="9">Thiamine-phosphate synthase</fullName>
        <shortName evidence="9">TP synthase</shortName>
        <shortName evidence="9">TPS</shortName>
        <ecNumber evidence="9">2.5.1.3</ecNumber>
    </recommendedName>
    <alternativeName>
        <fullName evidence="9">Thiamine-phosphate pyrophosphorylase</fullName>
        <shortName evidence="9">TMP pyrophosphorylase</shortName>
        <shortName evidence="9">TMP-PPase</shortName>
    </alternativeName>
</protein>
<dbReference type="InterPro" id="IPR034291">
    <property type="entry name" value="TMP_synthase"/>
</dbReference>
<dbReference type="InterPro" id="IPR036206">
    <property type="entry name" value="ThiamineP_synth_sf"/>
</dbReference>
<dbReference type="PANTHER" id="PTHR20857:SF15">
    <property type="entry name" value="THIAMINE-PHOSPHATE SYNTHASE"/>
    <property type="match status" value="1"/>
</dbReference>
<dbReference type="Proteomes" id="UP000242712">
    <property type="component" value="Unassembled WGS sequence"/>
</dbReference>
<feature type="binding site" evidence="9">
    <location>
        <begin position="40"/>
        <end position="44"/>
    </location>
    <ligand>
        <name>4-amino-2-methyl-5-(diphosphooxymethyl)pyrimidine</name>
        <dbReference type="ChEBI" id="CHEBI:57841"/>
    </ligand>
</feature>
<accession>A0A2K4FCS5</accession>
<feature type="binding site" evidence="9">
    <location>
        <position position="75"/>
    </location>
    <ligand>
        <name>4-amino-2-methyl-5-(diphosphooxymethyl)pyrimidine</name>
        <dbReference type="ChEBI" id="CHEBI:57841"/>
    </ligand>
</feature>
<dbReference type="InterPro" id="IPR022998">
    <property type="entry name" value="ThiamineP_synth_TenI"/>
</dbReference>
<sequence>MFKATDLKVYFICGTQDVKSNRTIHDVLQEALEAGITLFQFREKGPTSLQGEEKRHLAEDLLALCHQYDVPFIVNDDIELAKAIDADGVHVGQDDVAVAEFASEFEDKIIGLSVGNVDEYHHSDLTYIDYIGVGPMYATQSKDDANAPVGPEMIPTLREYVGDLPIVAIGGITTSNAQDCFKAGADGVSVISAIAQSDDIKGTVAHFLQSAKESQ</sequence>
<dbReference type="GO" id="GO:0005737">
    <property type="term" value="C:cytoplasm"/>
    <property type="evidence" value="ECO:0007669"/>
    <property type="project" value="TreeGrafter"/>
</dbReference>
<evidence type="ECO:0000256" key="9">
    <source>
        <dbReference type="HAMAP-Rule" id="MF_00097"/>
    </source>
</evidence>
<dbReference type="Pfam" id="PF02581">
    <property type="entry name" value="TMP-TENI"/>
    <property type="match status" value="1"/>
</dbReference>
<keyword evidence="4 9" id="KW-0460">Magnesium</keyword>
<reference evidence="13 14" key="1">
    <citation type="submission" date="2017-08" db="EMBL/GenBank/DDBJ databases">
        <title>Draft genome sequences of 64 type strains of genus Staph aureus.</title>
        <authorList>
            <person name="Cole K."/>
            <person name="Golubchik T."/>
            <person name="Russell J."/>
            <person name="Foster D."/>
            <person name="Llewelyn M."/>
            <person name="Wilson D."/>
            <person name="Crook D."/>
            <person name="Paul J."/>
        </authorList>
    </citation>
    <scope>NUCLEOTIDE SEQUENCE [LARGE SCALE GENOMIC DNA]</scope>
    <source>
        <strain evidence="13 14">DSM 29875</strain>
    </source>
</reference>
<dbReference type="SUPFAM" id="SSF51391">
    <property type="entry name" value="Thiamin phosphate synthase"/>
    <property type="match status" value="1"/>
</dbReference>
<evidence type="ECO:0000259" key="12">
    <source>
        <dbReference type="Pfam" id="PF02581"/>
    </source>
</evidence>
<evidence type="ECO:0000256" key="3">
    <source>
        <dbReference type="ARBA" id="ARBA00022723"/>
    </source>
</evidence>
<organism evidence="13 14">
    <name type="scientific">Staphylococcus argensis</name>
    <dbReference type="NCBI Taxonomy" id="1607738"/>
    <lineage>
        <taxon>Bacteria</taxon>
        <taxon>Bacillati</taxon>
        <taxon>Bacillota</taxon>
        <taxon>Bacilli</taxon>
        <taxon>Bacillales</taxon>
        <taxon>Staphylococcaceae</taxon>
        <taxon>Staphylococcus</taxon>
    </lineage>
</organism>
<keyword evidence="14" id="KW-1185">Reference proteome</keyword>
<comment type="caution">
    <text evidence="13">The sequence shown here is derived from an EMBL/GenBank/DDBJ whole genome shotgun (WGS) entry which is preliminary data.</text>
</comment>
<dbReference type="GO" id="GO:0009229">
    <property type="term" value="P:thiamine diphosphate biosynthetic process"/>
    <property type="evidence" value="ECO:0007669"/>
    <property type="project" value="UniProtKB-UniRule"/>
</dbReference>
<comment type="similarity">
    <text evidence="9 10">Belongs to the thiamine-phosphate synthase family.</text>
</comment>
<dbReference type="GO" id="GO:0009228">
    <property type="term" value="P:thiamine biosynthetic process"/>
    <property type="evidence" value="ECO:0007669"/>
    <property type="project" value="UniProtKB-KW"/>
</dbReference>
<feature type="binding site" evidence="9">
    <location>
        <position position="142"/>
    </location>
    <ligand>
        <name>4-amino-2-methyl-5-(diphosphooxymethyl)pyrimidine</name>
        <dbReference type="ChEBI" id="CHEBI:57841"/>
    </ligand>
</feature>
<feature type="domain" description="Thiamine phosphate synthase/TenI" evidence="12">
    <location>
        <begin position="9"/>
        <end position="194"/>
    </location>
</feature>
<dbReference type="UniPathway" id="UPA00060">
    <property type="reaction ID" value="UER00141"/>
</dbReference>
<dbReference type="AlphaFoldDB" id="A0A2K4FCS5"/>
<keyword evidence="2 9" id="KW-0808">Transferase</keyword>
<dbReference type="OrthoDB" id="9812206at2"/>
<comment type="catalytic activity">
    <reaction evidence="8 9 10">
        <text>2-[(2R,5Z)-2-carboxy-4-methylthiazol-5(2H)-ylidene]ethyl phosphate + 4-amino-2-methyl-5-(diphosphooxymethyl)pyrimidine + 2 H(+) = thiamine phosphate + CO2 + diphosphate</text>
        <dbReference type="Rhea" id="RHEA:47844"/>
        <dbReference type="ChEBI" id="CHEBI:15378"/>
        <dbReference type="ChEBI" id="CHEBI:16526"/>
        <dbReference type="ChEBI" id="CHEBI:33019"/>
        <dbReference type="ChEBI" id="CHEBI:37575"/>
        <dbReference type="ChEBI" id="CHEBI:57841"/>
        <dbReference type="ChEBI" id="CHEBI:62899"/>
        <dbReference type="EC" id="2.5.1.3"/>
    </reaction>
</comment>
<dbReference type="Gene3D" id="3.20.20.70">
    <property type="entry name" value="Aldolase class I"/>
    <property type="match status" value="1"/>
</dbReference>
<gene>
    <name evidence="9" type="primary">thiE</name>
    <name evidence="13" type="ORF">CD039_06785</name>
</gene>
<evidence type="ECO:0000313" key="13">
    <source>
        <dbReference type="EMBL" id="POA09066.1"/>
    </source>
</evidence>
<evidence type="ECO:0000256" key="7">
    <source>
        <dbReference type="ARBA" id="ARBA00047851"/>
    </source>
</evidence>
<dbReference type="GeneID" id="98298051"/>
<feature type="binding site" evidence="9">
    <location>
        <position position="95"/>
    </location>
    <ligand>
        <name>Mg(2+)</name>
        <dbReference type="ChEBI" id="CHEBI:18420"/>
    </ligand>
</feature>
<dbReference type="InterPro" id="IPR013785">
    <property type="entry name" value="Aldolase_TIM"/>
</dbReference>